<dbReference type="Proteomes" id="UP000887565">
    <property type="component" value="Unplaced"/>
</dbReference>
<organism evidence="1 2">
    <name type="scientific">Romanomermis culicivorax</name>
    <name type="common">Nematode worm</name>
    <dbReference type="NCBI Taxonomy" id="13658"/>
    <lineage>
        <taxon>Eukaryota</taxon>
        <taxon>Metazoa</taxon>
        <taxon>Ecdysozoa</taxon>
        <taxon>Nematoda</taxon>
        <taxon>Enoplea</taxon>
        <taxon>Dorylaimia</taxon>
        <taxon>Mermithida</taxon>
        <taxon>Mermithoidea</taxon>
        <taxon>Mermithidae</taxon>
        <taxon>Romanomermis</taxon>
    </lineage>
</organism>
<dbReference type="AlphaFoldDB" id="A0A915JEJ3"/>
<accession>A0A915JEJ3</accession>
<evidence type="ECO:0000313" key="1">
    <source>
        <dbReference type="Proteomes" id="UP000887565"/>
    </source>
</evidence>
<protein>
    <submittedName>
        <fullName evidence="2">Uncharacterized protein</fullName>
    </submittedName>
</protein>
<dbReference type="WBParaSite" id="nRc.2.0.1.t24901-RA">
    <property type="protein sequence ID" value="nRc.2.0.1.t24901-RA"/>
    <property type="gene ID" value="nRc.2.0.1.g24901"/>
</dbReference>
<keyword evidence="1" id="KW-1185">Reference proteome</keyword>
<sequence>MSVELHGVDGFYNVSEAQFGRIIKDLLLNGVHIPVWAHTDFFSRTFWVDFESPKCVEKYFADFCHY</sequence>
<name>A0A915JEJ3_ROMCU</name>
<proteinExistence type="predicted"/>
<evidence type="ECO:0000313" key="2">
    <source>
        <dbReference type="WBParaSite" id="nRc.2.0.1.t24901-RA"/>
    </source>
</evidence>
<reference evidence="2" key="1">
    <citation type="submission" date="2022-11" db="UniProtKB">
        <authorList>
            <consortium name="WormBaseParasite"/>
        </authorList>
    </citation>
    <scope>IDENTIFICATION</scope>
</reference>